<feature type="region of interest" description="Disordered" evidence="1">
    <location>
        <begin position="625"/>
        <end position="654"/>
    </location>
</feature>
<feature type="compositionally biased region" description="Basic and acidic residues" evidence="1">
    <location>
        <begin position="1"/>
        <end position="13"/>
    </location>
</feature>
<feature type="region of interest" description="Disordered" evidence="1">
    <location>
        <begin position="690"/>
        <end position="730"/>
    </location>
</feature>
<evidence type="ECO:0000313" key="2">
    <source>
        <dbReference type="EMBL" id="CEK88289.1"/>
    </source>
</evidence>
<gene>
    <name evidence="2" type="primary">ORF164414</name>
</gene>
<feature type="region of interest" description="Disordered" evidence="1">
    <location>
        <begin position="297"/>
        <end position="318"/>
    </location>
</feature>
<dbReference type="PANTHER" id="PTHR15742">
    <property type="entry name" value="GIRDIN"/>
    <property type="match status" value="1"/>
</dbReference>
<feature type="compositionally biased region" description="Basic and acidic residues" evidence="1">
    <location>
        <begin position="151"/>
        <end position="167"/>
    </location>
</feature>
<feature type="region of interest" description="Disordered" evidence="1">
    <location>
        <begin position="145"/>
        <end position="267"/>
    </location>
</feature>
<dbReference type="PANTHER" id="PTHR15742:SF5">
    <property type="entry name" value="GIRDIN"/>
    <property type="match status" value="1"/>
</dbReference>
<dbReference type="InterPro" id="IPR049885">
    <property type="entry name" value="MTCL1-3"/>
</dbReference>
<sequence length="730" mass="84098">MLKSTKDVSKKESAIASFVDNKTKSSQLTTNDSVKEKDVVDSESGGDASSRSLVKDEIGTTETSISKDYNDEKIKNVEGIEVSLTTTETIVTDIDNNTSKQESNEEVGAVCSSRDIKLTEPGYSSDVRHLANNTGRNYDAYTDVASSSNENLKETKNTEDFVRKGQEIEGDTSRSSSKNVKTDSVRNVGYQPGGNEKSQVVEGEYKSDTPVASLSSSQETTAVASTSTDITVTKSTKSNDSKPSSSIHQTTSTSDEQDKEQDSPCVQSSLQKFNHLEDISKKDDSISDTKSQFSVSLLERGQRDGSVDSRKDETEKVSAHDRNIIESLSDEIKKKDENLFDLTQQLYTMEEKVKLVEEERDILRKTSLQTEEFEQIEKESMWTQEESIETQIEDTEKLLNDLRSQLSKMEEQCFRLEKDNRSLHDKLQTQEVCVKRDQASRGKNNDNVVLEEDLEAAEKELEDVKEENKELQSHIMEMKNEMNEMYDHFRESEHDEFREIQKELDIAAKNCRILQFKLRKAERRNDQVEQDRIHYEDKLRTLQDQFDSQDAKNHIRALEEELRMAKEVSVRLHDELDVVEDKRNKALEENRHLTDLLEHTDKRQFRMEMEIDKLRDIVSDLQQQLKEAKGSNNNKESTPDRKPPLAAIGKQGSREYDVSQLMKDLCDTMERENDLKDQLKFTEEEAKMMRRRVSDMDEENESLRLQLQKMSEKASKHKRKEKERERELEE</sequence>
<proteinExistence type="predicted"/>
<feature type="region of interest" description="Disordered" evidence="1">
    <location>
        <begin position="1"/>
        <end position="69"/>
    </location>
</feature>
<evidence type="ECO:0000256" key="1">
    <source>
        <dbReference type="SAM" id="MobiDB-lite"/>
    </source>
</evidence>
<name>A0A0B7B4K7_9EUPU</name>
<feature type="compositionally biased region" description="Polar residues" evidence="1">
    <location>
        <begin position="625"/>
        <end position="636"/>
    </location>
</feature>
<protein>
    <submittedName>
        <fullName evidence="2">Uncharacterized protein</fullName>
    </submittedName>
</protein>
<feature type="compositionally biased region" description="Low complexity" evidence="1">
    <location>
        <begin position="234"/>
        <end position="246"/>
    </location>
</feature>
<feature type="compositionally biased region" description="Basic and acidic residues" evidence="1">
    <location>
        <begin position="300"/>
        <end position="318"/>
    </location>
</feature>
<dbReference type="EMBL" id="HACG01041424">
    <property type="protein sequence ID" value="CEK88289.1"/>
    <property type="molecule type" value="Transcribed_RNA"/>
</dbReference>
<feature type="non-terminal residue" evidence="2">
    <location>
        <position position="730"/>
    </location>
</feature>
<dbReference type="AlphaFoldDB" id="A0A0B7B4K7"/>
<accession>A0A0B7B4K7</accession>
<reference evidence="2" key="1">
    <citation type="submission" date="2014-12" db="EMBL/GenBank/DDBJ databases">
        <title>Insight into the proteome of Arion vulgaris.</title>
        <authorList>
            <person name="Aradska J."/>
            <person name="Bulat T."/>
            <person name="Smidak R."/>
            <person name="Sarate P."/>
            <person name="Gangsoo J."/>
            <person name="Sialana F."/>
            <person name="Bilban M."/>
            <person name="Lubec G."/>
        </authorList>
    </citation>
    <scope>NUCLEOTIDE SEQUENCE</scope>
    <source>
        <tissue evidence="2">Skin</tissue>
    </source>
</reference>
<organism evidence="2">
    <name type="scientific">Arion vulgaris</name>
    <dbReference type="NCBI Taxonomy" id="1028688"/>
    <lineage>
        <taxon>Eukaryota</taxon>
        <taxon>Metazoa</taxon>
        <taxon>Spiralia</taxon>
        <taxon>Lophotrochozoa</taxon>
        <taxon>Mollusca</taxon>
        <taxon>Gastropoda</taxon>
        <taxon>Heterobranchia</taxon>
        <taxon>Euthyneura</taxon>
        <taxon>Panpulmonata</taxon>
        <taxon>Eupulmonata</taxon>
        <taxon>Stylommatophora</taxon>
        <taxon>Helicina</taxon>
        <taxon>Arionoidea</taxon>
        <taxon>Arionidae</taxon>
        <taxon>Arion</taxon>
    </lineage>
</organism>
<feature type="compositionally biased region" description="Polar residues" evidence="1">
    <location>
        <begin position="210"/>
        <end position="233"/>
    </location>
</feature>